<dbReference type="Gene3D" id="3.40.50.150">
    <property type="entry name" value="Vaccinia Virus protein VP39"/>
    <property type="match status" value="1"/>
</dbReference>
<organism evidence="3 4">
    <name type="scientific">Marinifilum breve</name>
    <dbReference type="NCBI Taxonomy" id="2184082"/>
    <lineage>
        <taxon>Bacteria</taxon>
        <taxon>Pseudomonadati</taxon>
        <taxon>Bacteroidota</taxon>
        <taxon>Bacteroidia</taxon>
        <taxon>Marinilabiliales</taxon>
        <taxon>Marinifilaceae</taxon>
    </lineage>
</organism>
<dbReference type="Pfam" id="PF13649">
    <property type="entry name" value="Methyltransf_25"/>
    <property type="match status" value="1"/>
</dbReference>
<dbReference type="AlphaFoldDB" id="A0A2V4AFL2"/>
<keyword evidence="3" id="KW-0489">Methyltransferase</keyword>
<protein>
    <submittedName>
        <fullName evidence="3">Class I SAM-dependent methyltransferase</fullName>
    </submittedName>
</protein>
<comment type="caution">
    <text evidence="3">The sequence shown here is derived from an EMBL/GenBank/DDBJ whole genome shotgun (WGS) entry which is preliminary data.</text>
</comment>
<accession>A0A2V4AFL2</accession>
<evidence type="ECO:0000313" key="4">
    <source>
        <dbReference type="Proteomes" id="UP000248079"/>
    </source>
</evidence>
<sequence length="242" mass="27683">MDFYQSISKYYQYIFPLNKMQLDFIGKSHQQAKDQLSVLDIGCAIGDLSLELVESYQKVTGIDLDKGMIDKAIIKGKSLKNLEFHLQNMLELDTAFGSNSFDIIACFGNTLVHLNSDEEVLQFFRTAKAVLKKDGKLLFQIINYDRIIDQKIDHLPTIENEVIKFERNYKYHSSLGKVDFETILSIKESNHSIQNCIALLALRKAKIEELLHKAGFSNISFFGNFKRENLTENSMPLIVEAS</sequence>
<evidence type="ECO:0000313" key="3">
    <source>
        <dbReference type="EMBL" id="PXY02884.1"/>
    </source>
</evidence>
<feature type="domain" description="Methyltransferase" evidence="2">
    <location>
        <begin position="38"/>
        <end position="135"/>
    </location>
</feature>
<name>A0A2V4AFL2_9BACT</name>
<dbReference type="CDD" id="cd02440">
    <property type="entry name" value="AdoMet_MTases"/>
    <property type="match status" value="1"/>
</dbReference>
<dbReference type="OrthoDB" id="9789123at2"/>
<dbReference type="PANTHER" id="PTHR43861">
    <property type="entry name" value="TRANS-ACONITATE 2-METHYLTRANSFERASE-RELATED"/>
    <property type="match status" value="1"/>
</dbReference>
<dbReference type="Gene3D" id="2.20.25.110">
    <property type="entry name" value="S-adenosyl-L-methionine-dependent methyltransferases"/>
    <property type="match status" value="1"/>
</dbReference>
<dbReference type="SUPFAM" id="SSF53335">
    <property type="entry name" value="S-adenosyl-L-methionine-dependent methyltransferases"/>
    <property type="match status" value="1"/>
</dbReference>
<dbReference type="RefSeq" id="WP_110359041.1">
    <property type="nucleotide sequence ID" value="NZ_QFLI01000001.1"/>
</dbReference>
<dbReference type="Proteomes" id="UP000248079">
    <property type="component" value="Unassembled WGS sequence"/>
</dbReference>
<dbReference type="InterPro" id="IPR029063">
    <property type="entry name" value="SAM-dependent_MTases_sf"/>
</dbReference>
<keyword evidence="1 3" id="KW-0808">Transferase</keyword>
<evidence type="ECO:0000256" key="1">
    <source>
        <dbReference type="ARBA" id="ARBA00022679"/>
    </source>
</evidence>
<reference evidence="3 4" key="1">
    <citation type="submission" date="2018-05" db="EMBL/GenBank/DDBJ databases">
        <title>Marinifilum breve JC075T sp. nov., a marine bacterium isolated from Yongle Blue Hole in the South China Sea.</title>
        <authorList>
            <person name="Fu T."/>
        </authorList>
    </citation>
    <scope>NUCLEOTIDE SEQUENCE [LARGE SCALE GENOMIC DNA]</scope>
    <source>
        <strain evidence="3 4">JC075</strain>
    </source>
</reference>
<evidence type="ECO:0000259" key="2">
    <source>
        <dbReference type="Pfam" id="PF13649"/>
    </source>
</evidence>
<dbReference type="GO" id="GO:0008168">
    <property type="term" value="F:methyltransferase activity"/>
    <property type="evidence" value="ECO:0007669"/>
    <property type="project" value="UniProtKB-KW"/>
</dbReference>
<dbReference type="InterPro" id="IPR041698">
    <property type="entry name" value="Methyltransf_25"/>
</dbReference>
<keyword evidence="4" id="KW-1185">Reference proteome</keyword>
<dbReference type="GO" id="GO:0032259">
    <property type="term" value="P:methylation"/>
    <property type="evidence" value="ECO:0007669"/>
    <property type="project" value="UniProtKB-KW"/>
</dbReference>
<dbReference type="EMBL" id="QFLI01000001">
    <property type="protein sequence ID" value="PXY02884.1"/>
    <property type="molecule type" value="Genomic_DNA"/>
</dbReference>
<gene>
    <name evidence="3" type="ORF">DF185_01970</name>
</gene>
<proteinExistence type="predicted"/>